<sequence length="75" mass="8646">MPTGDVETFHQDGSWHNRIEGQDGSTFGTHKTRDEAIREGREEARRRKVEHIIHNFDGTIGERNTYGQDPRNIKG</sequence>
<proteinExistence type="predicted"/>
<evidence type="ECO:0000313" key="2">
    <source>
        <dbReference type="EMBL" id="MEE2033919.1"/>
    </source>
</evidence>
<evidence type="ECO:0000313" key="3">
    <source>
        <dbReference type="Proteomes" id="UP001331936"/>
    </source>
</evidence>
<dbReference type="Proteomes" id="UP001331936">
    <property type="component" value="Unassembled WGS sequence"/>
</dbReference>
<feature type="compositionally biased region" description="Basic and acidic residues" evidence="1">
    <location>
        <begin position="31"/>
        <end position="43"/>
    </location>
</feature>
<dbReference type="Pfam" id="PF09954">
    <property type="entry name" value="DUF2188"/>
    <property type="match status" value="1"/>
</dbReference>
<protein>
    <submittedName>
        <fullName evidence="2">DUF2188 domain-containing protein</fullName>
    </submittedName>
</protein>
<feature type="region of interest" description="Disordered" evidence="1">
    <location>
        <begin position="1"/>
        <end position="43"/>
    </location>
</feature>
<comment type="caution">
    <text evidence="2">The sequence shown here is derived from an EMBL/GenBank/DDBJ whole genome shotgun (WGS) entry which is preliminary data.</text>
</comment>
<dbReference type="RefSeq" id="WP_330153310.1">
    <property type="nucleotide sequence ID" value="NZ_JAUZMZ010000108.1"/>
</dbReference>
<organism evidence="2 3">
    <name type="scientific">Rhodococcus chondri</name>
    <dbReference type="NCBI Taxonomy" id="3065941"/>
    <lineage>
        <taxon>Bacteria</taxon>
        <taxon>Bacillati</taxon>
        <taxon>Actinomycetota</taxon>
        <taxon>Actinomycetes</taxon>
        <taxon>Mycobacteriales</taxon>
        <taxon>Nocardiaceae</taxon>
        <taxon>Rhodococcus</taxon>
    </lineage>
</organism>
<accession>A0ABU7JV65</accession>
<reference evidence="2 3" key="1">
    <citation type="submission" date="2023-08" db="EMBL/GenBank/DDBJ databases">
        <authorList>
            <person name="Girao M."/>
            <person name="Carvalho M.F."/>
        </authorList>
    </citation>
    <scope>NUCLEOTIDE SEQUENCE [LARGE SCALE GENOMIC DNA]</scope>
    <source>
        <strain evidence="2 3">CC-R104</strain>
    </source>
</reference>
<keyword evidence="3" id="KW-1185">Reference proteome</keyword>
<gene>
    <name evidence="2" type="ORF">Q8814_17665</name>
</gene>
<dbReference type="InterPro" id="IPR018691">
    <property type="entry name" value="DUF2188"/>
</dbReference>
<dbReference type="EMBL" id="JAUZMZ010000108">
    <property type="protein sequence ID" value="MEE2033919.1"/>
    <property type="molecule type" value="Genomic_DNA"/>
</dbReference>
<feature type="compositionally biased region" description="Basic and acidic residues" evidence="1">
    <location>
        <begin position="7"/>
        <end position="21"/>
    </location>
</feature>
<name>A0ABU7JV65_9NOCA</name>
<evidence type="ECO:0000256" key="1">
    <source>
        <dbReference type="SAM" id="MobiDB-lite"/>
    </source>
</evidence>